<protein>
    <recommendedName>
        <fullName evidence="3">F-box domain-containing protein</fullName>
    </recommendedName>
</protein>
<sequence>MSTSYWRSHLLAPEDAVANRWGLGRSYETGDDLLSYDEIAEDEMLDSETLTQVSDGTDESIVSNPASPIFDIDPNQYTSAHRRTSSAWSFHSMLTAFTTPTSSKRPSRRTSWIGSTKAITPYLTSKPLPQLILTRILRHLRALHEDPKSATCSACFNRNAFNLALVNRAWNHAVRDELYRIIHIDGLEQLSKGRNAKANKRLKLLYRTLQSRPALARNVQELRIWNPQVTLSEATTSQIASIIVLCPNLKLFDGSQPFYNHEKSSLHQALSTRVQLKSHLWIVSSSMKPTHGHGDFILLHAQWQNMTTLALRCQRDATLDRKCFASLTQCLPALEKLSISGFDADSFDDACLLGLKSLKALRLADLSGISDQGLSRFASSPIAQSLASLSLVGVNMVSLYTVVRLLARLPLEKFTLAQYRTLSLPASDVVIQPLLASSTMIYMHWDIPLEKAASSTATTHLISSIQYGGFPLLRTLRCPTDTPTGDLQALCQPLPLTDHNLFPPSSQISGTTLRATRLRAEARASAGRSGESQFGTTIKIIITDPEGIIQHESQASWLGYVGYDRRIQYSLTSDLGSYEQRRCLAEEGDMLGDVFHSAGTGCRGTAVGRQHIERQRWTGGDLDRLF</sequence>
<dbReference type="SUPFAM" id="SSF52047">
    <property type="entry name" value="RNI-like"/>
    <property type="match status" value="1"/>
</dbReference>
<dbReference type="OrthoDB" id="3210378at2759"/>
<comment type="caution">
    <text evidence="1">The sequence shown here is derived from an EMBL/GenBank/DDBJ whole genome shotgun (WGS) entry which is preliminary data.</text>
</comment>
<dbReference type="Gene3D" id="3.80.10.10">
    <property type="entry name" value="Ribonuclease Inhibitor"/>
    <property type="match status" value="1"/>
</dbReference>
<proteinExistence type="predicted"/>
<organism evidence="1 2">
    <name type="scientific">Gomphillus americanus</name>
    <dbReference type="NCBI Taxonomy" id="1940652"/>
    <lineage>
        <taxon>Eukaryota</taxon>
        <taxon>Fungi</taxon>
        <taxon>Dikarya</taxon>
        <taxon>Ascomycota</taxon>
        <taxon>Pezizomycotina</taxon>
        <taxon>Lecanoromycetes</taxon>
        <taxon>OSLEUM clade</taxon>
        <taxon>Ostropomycetidae</taxon>
        <taxon>Ostropales</taxon>
        <taxon>Graphidaceae</taxon>
        <taxon>Gomphilloideae</taxon>
        <taxon>Gomphillus</taxon>
    </lineage>
</organism>
<dbReference type="AlphaFoldDB" id="A0A8H3FRZ1"/>
<keyword evidence="2" id="KW-1185">Reference proteome</keyword>
<dbReference type="Proteomes" id="UP000664169">
    <property type="component" value="Unassembled WGS sequence"/>
</dbReference>
<evidence type="ECO:0000313" key="1">
    <source>
        <dbReference type="EMBL" id="CAF9926211.1"/>
    </source>
</evidence>
<evidence type="ECO:0000313" key="2">
    <source>
        <dbReference type="Proteomes" id="UP000664169"/>
    </source>
</evidence>
<name>A0A8H3FRZ1_9LECA</name>
<gene>
    <name evidence="1" type="ORF">GOMPHAMPRED_004074</name>
</gene>
<reference evidence="1" key="1">
    <citation type="submission" date="2021-03" db="EMBL/GenBank/DDBJ databases">
        <authorList>
            <person name="Tagirdzhanova G."/>
        </authorList>
    </citation>
    <scope>NUCLEOTIDE SEQUENCE</scope>
</reference>
<dbReference type="EMBL" id="CAJPDQ010000025">
    <property type="protein sequence ID" value="CAF9926211.1"/>
    <property type="molecule type" value="Genomic_DNA"/>
</dbReference>
<accession>A0A8H3FRZ1</accession>
<evidence type="ECO:0008006" key="3">
    <source>
        <dbReference type="Google" id="ProtNLM"/>
    </source>
</evidence>
<dbReference type="InterPro" id="IPR032675">
    <property type="entry name" value="LRR_dom_sf"/>
</dbReference>